<dbReference type="Pfam" id="PF00293">
    <property type="entry name" value="NUDIX"/>
    <property type="match status" value="1"/>
</dbReference>
<evidence type="ECO:0000256" key="1">
    <source>
        <dbReference type="ARBA" id="ARBA00022723"/>
    </source>
</evidence>
<dbReference type="GO" id="GO:0008727">
    <property type="term" value="F:GDP-mannose mannosyl hydrolase activity"/>
    <property type="evidence" value="ECO:0007669"/>
    <property type="project" value="InterPro"/>
</dbReference>
<evidence type="ECO:0000256" key="2">
    <source>
        <dbReference type="ARBA" id="ARBA00022801"/>
    </source>
</evidence>
<name>A0A6I1WKN6_9PSED</name>
<reference evidence="8 9" key="1">
    <citation type="submission" date="2019-10" db="EMBL/GenBank/DDBJ databases">
        <title>Evaluation of single-gene subtyping targets for Pseudomonas.</title>
        <authorList>
            <person name="Reichler S.J."/>
            <person name="Orsi R.H."/>
            <person name="Wiedmann M."/>
            <person name="Martin N.H."/>
            <person name="Murphy S.I."/>
        </authorList>
    </citation>
    <scope>NUCLEOTIDE SEQUENCE [LARGE SCALE GENOMIC DNA]</scope>
    <source>
        <strain evidence="8 9">FSL R10-1876</strain>
    </source>
</reference>
<proteinExistence type="predicted"/>
<dbReference type="PIRSF" id="PIRSF037599">
    <property type="entry name" value="GDPMH"/>
    <property type="match status" value="1"/>
</dbReference>
<evidence type="ECO:0000256" key="6">
    <source>
        <dbReference type="PIRSR" id="PIRSR037599-4"/>
    </source>
</evidence>
<keyword evidence="2 8" id="KW-0378">Hydrolase</keyword>
<dbReference type="Proteomes" id="UP000466863">
    <property type="component" value="Unassembled WGS sequence"/>
</dbReference>
<feature type="binding site" evidence="5">
    <location>
        <position position="49"/>
    </location>
    <ligand>
        <name>Mg(2+)</name>
        <dbReference type="ChEBI" id="CHEBI:18420"/>
    </ligand>
</feature>
<feature type="short sequence motif" description="Nudix box" evidence="6">
    <location>
        <begin position="50"/>
        <end position="71"/>
    </location>
</feature>
<dbReference type="PANTHER" id="PTHR43046">
    <property type="entry name" value="GDP-MANNOSE MANNOSYL HYDROLASE"/>
    <property type="match status" value="1"/>
</dbReference>
<keyword evidence="3 5" id="KW-0460">Magnesium</keyword>
<evidence type="ECO:0000313" key="9">
    <source>
        <dbReference type="Proteomes" id="UP000466863"/>
    </source>
</evidence>
<gene>
    <name evidence="8" type="ORF">GHO28_13370</name>
</gene>
<dbReference type="EC" id="3.2.1.42" evidence="8"/>
<feature type="site" description="Critical for catalysis" evidence="4">
    <location>
        <position position="127"/>
    </location>
</feature>
<dbReference type="InterPro" id="IPR015797">
    <property type="entry name" value="NUDIX_hydrolase-like_dom_sf"/>
</dbReference>
<evidence type="ECO:0000256" key="5">
    <source>
        <dbReference type="PIRSR" id="PIRSR037599-3"/>
    </source>
</evidence>
<dbReference type="PROSITE" id="PS51462">
    <property type="entry name" value="NUDIX"/>
    <property type="match status" value="1"/>
</dbReference>
<keyword evidence="1 5" id="KW-0479">Metal-binding</keyword>
<dbReference type="GO" id="GO:0046872">
    <property type="term" value="F:metal ion binding"/>
    <property type="evidence" value="ECO:0007669"/>
    <property type="project" value="UniProtKB-KW"/>
</dbReference>
<dbReference type="SUPFAM" id="SSF55811">
    <property type="entry name" value="Nudix"/>
    <property type="match status" value="1"/>
</dbReference>
<dbReference type="NCBIfam" id="NF011963">
    <property type="entry name" value="PRK15434.1"/>
    <property type="match status" value="1"/>
</dbReference>
<sequence>MWLSNDVFRSVVASTPLVSIDLVVQNARGECLLGQRLNRPAQGCWFVPGGRILKNETLDDAFNRLTQEELGRAYQRSDARLLEVYEHFYADSVFGDSGQAPDTHYVVLAYQLILPEGAALPLPHAQHGAYRWWSMIEMQTHELVHPNTRAYLSALR</sequence>
<dbReference type="PANTHER" id="PTHR43046:SF12">
    <property type="entry name" value="GDP-MANNOSE MANNOSYL HYDROLASE"/>
    <property type="match status" value="1"/>
</dbReference>
<evidence type="ECO:0000256" key="3">
    <source>
        <dbReference type="ARBA" id="ARBA00022842"/>
    </source>
</evidence>
<dbReference type="AlphaFoldDB" id="A0A6I1WKN6"/>
<dbReference type="GO" id="GO:0047917">
    <property type="term" value="F:GDP-glucosidase activity"/>
    <property type="evidence" value="ECO:0007669"/>
    <property type="project" value="UniProtKB-EC"/>
</dbReference>
<organism evidence="8 9">
    <name type="scientific">Pseudomonas helleri</name>
    <dbReference type="NCBI Taxonomy" id="1608996"/>
    <lineage>
        <taxon>Bacteria</taxon>
        <taxon>Pseudomonadati</taxon>
        <taxon>Pseudomonadota</taxon>
        <taxon>Gammaproteobacteria</taxon>
        <taxon>Pseudomonadales</taxon>
        <taxon>Pseudomonadaceae</taxon>
        <taxon>Pseudomonas</taxon>
    </lineage>
</organism>
<dbReference type="EMBL" id="WIVV01000056">
    <property type="protein sequence ID" value="MQU43484.1"/>
    <property type="molecule type" value="Genomic_DNA"/>
</dbReference>
<dbReference type="RefSeq" id="WP_153356392.1">
    <property type="nucleotide sequence ID" value="NZ_JBEBPR010000007.1"/>
</dbReference>
<accession>A0A6I1WKN6</accession>
<comment type="caution">
    <text evidence="8">The sequence shown here is derived from an EMBL/GenBank/DDBJ whole genome shotgun (WGS) entry which is preliminary data.</text>
</comment>
<dbReference type="CDD" id="cd03430">
    <property type="entry name" value="NUDIX_GDPMH_NudD"/>
    <property type="match status" value="1"/>
</dbReference>
<evidence type="ECO:0000313" key="8">
    <source>
        <dbReference type="EMBL" id="MQU43484.1"/>
    </source>
</evidence>
<feature type="domain" description="Nudix hydrolase" evidence="7">
    <location>
        <begin position="13"/>
        <end position="156"/>
    </location>
</feature>
<feature type="binding site" evidence="5">
    <location>
        <position position="126"/>
    </location>
    <ligand>
        <name>Mg(2+)</name>
        <dbReference type="ChEBI" id="CHEBI:18420"/>
    </ligand>
</feature>
<dbReference type="PROSITE" id="PS00893">
    <property type="entry name" value="NUDIX_BOX"/>
    <property type="match status" value="1"/>
</dbReference>
<dbReference type="InterPro" id="IPR033715">
    <property type="entry name" value="GDPMH"/>
</dbReference>
<evidence type="ECO:0000259" key="7">
    <source>
        <dbReference type="PROSITE" id="PS51462"/>
    </source>
</evidence>
<evidence type="ECO:0000256" key="4">
    <source>
        <dbReference type="PIRSR" id="PIRSR037599-1"/>
    </source>
</evidence>
<feature type="binding site" evidence="5">
    <location>
        <position position="69"/>
    </location>
    <ligand>
        <name>Mg(2+)</name>
        <dbReference type="ChEBI" id="CHEBI:18420"/>
    </ligand>
</feature>
<dbReference type="Gene3D" id="3.90.79.10">
    <property type="entry name" value="Nucleoside Triphosphate Pyrophosphohydrolase"/>
    <property type="match status" value="1"/>
</dbReference>
<dbReference type="InterPro" id="IPR000086">
    <property type="entry name" value="NUDIX_hydrolase_dom"/>
</dbReference>
<protein>
    <submittedName>
        <fullName evidence="8">GDP-mannose mannosyl hydrolase</fullName>
        <ecNumber evidence="8">3.2.1.42</ecNumber>
    </submittedName>
</protein>
<dbReference type="InterPro" id="IPR020084">
    <property type="entry name" value="NUDIX_hydrolase_CS"/>
</dbReference>
<keyword evidence="8" id="KW-0326">Glycosidase</keyword>
<comment type="cofactor">
    <cofactor evidence="5">
        <name>Mg(2+)</name>
        <dbReference type="ChEBI" id="CHEBI:18420"/>
    </cofactor>
    <text evidence="5">Binds 1 Mg(2+) ion per subunit.</text>
</comment>